<organism evidence="12 13">
    <name type="scientific">Streptomyces roseochromogenus subsp. oscitans DS 12.976</name>
    <dbReference type="NCBI Taxonomy" id="1352936"/>
    <lineage>
        <taxon>Bacteria</taxon>
        <taxon>Bacillati</taxon>
        <taxon>Actinomycetota</taxon>
        <taxon>Actinomycetes</taxon>
        <taxon>Kitasatosporales</taxon>
        <taxon>Streptomycetaceae</taxon>
        <taxon>Streptomyces</taxon>
    </lineage>
</organism>
<comment type="cofactor">
    <cofactor evidence="9">
        <name>[2Fe-2S] cluster</name>
        <dbReference type="ChEBI" id="CHEBI:190135"/>
    </cofactor>
</comment>
<dbReference type="GO" id="GO:0046872">
    <property type="term" value="F:metal ion binding"/>
    <property type="evidence" value="ECO:0007669"/>
    <property type="project" value="UniProtKB-KW"/>
</dbReference>
<evidence type="ECO:0000256" key="7">
    <source>
        <dbReference type="ARBA" id="ARBA00023157"/>
    </source>
</evidence>
<dbReference type="PATRIC" id="fig|1352936.5.peg.7401"/>
<dbReference type="FunFam" id="2.102.10.10:FF:000016">
    <property type="entry name" value="Nitrite reductase/ring-hydroxylating ferredoxin subunit"/>
    <property type="match status" value="1"/>
</dbReference>
<comment type="function">
    <text evidence="1">Iron-sulfur subunit of the cytochrome bc1 complex, an essential component of the respiratory electron transport chain required for ATP synthesis. The bc1 complex catalyzes the oxidation of menaquinol and the reduction of cytochrome c in the respiratory chain. The bc1 complex operates through a Q-cycle mechanism that couples electron transfer to generation of the proton gradient that drives ATP synthesis.</text>
</comment>
<dbReference type="GO" id="GO:0016705">
    <property type="term" value="F:oxidoreductase activity, acting on paired donors, with incorporation or reduction of molecular oxygen"/>
    <property type="evidence" value="ECO:0007669"/>
    <property type="project" value="UniProtKB-ARBA"/>
</dbReference>
<dbReference type="InterPro" id="IPR006311">
    <property type="entry name" value="TAT_signal"/>
</dbReference>
<dbReference type="Pfam" id="PF00355">
    <property type="entry name" value="Rieske"/>
    <property type="match status" value="1"/>
</dbReference>
<dbReference type="PRINTS" id="PR00162">
    <property type="entry name" value="RIESKE"/>
</dbReference>
<accession>V6JPV2</accession>
<evidence type="ECO:0000256" key="8">
    <source>
        <dbReference type="ARBA" id="ARBA00029586"/>
    </source>
</evidence>
<name>V6JPV2_STRRC</name>
<evidence type="ECO:0000256" key="6">
    <source>
        <dbReference type="ARBA" id="ARBA00023014"/>
    </source>
</evidence>
<keyword evidence="6" id="KW-0411">Iron-sulfur</keyword>
<evidence type="ECO:0000256" key="10">
    <source>
        <dbReference type="SAM" id="MobiDB-lite"/>
    </source>
</evidence>
<evidence type="ECO:0000313" key="12">
    <source>
        <dbReference type="EMBL" id="EST21955.1"/>
    </source>
</evidence>
<keyword evidence="3" id="KW-0001">2Fe-2S</keyword>
<keyword evidence="4" id="KW-0479">Metal-binding</keyword>
<sequence>MTEDVKRRTVLATGAAAAIVAPVAACGGTKSSGSASSSTESASGVKTAGTGGVLGRTSDIPVGGGTIFKDRKVVVTQPKEGDFKAFSAICTHLGCTVNNIANGTIDCPCHGSKFHIADGSVAHGPAKTPLPEESIKVEKNSIRLT</sequence>
<dbReference type="RefSeq" id="WP_023551791.1">
    <property type="nucleotide sequence ID" value="NZ_CM002285.1"/>
</dbReference>
<proteinExistence type="predicted"/>
<protein>
    <recommendedName>
        <fullName evidence="2">Cytochrome bc1 complex Rieske iron-sulfur subunit</fullName>
    </recommendedName>
    <alternativeName>
        <fullName evidence="8">Cytochrome bc1 reductase complex subunit QcrA</fullName>
    </alternativeName>
</protein>
<dbReference type="PANTHER" id="PTHR10134">
    <property type="entry name" value="CYTOCHROME B-C1 COMPLEX SUBUNIT RIESKE, MITOCHONDRIAL"/>
    <property type="match status" value="1"/>
</dbReference>
<dbReference type="PROSITE" id="PS51296">
    <property type="entry name" value="RIESKE"/>
    <property type="match status" value="1"/>
</dbReference>
<dbReference type="InterPro" id="IPR005805">
    <property type="entry name" value="Rieske_Fe-S_prot_C"/>
</dbReference>
<keyword evidence="7" id="KW-1015">Disulfide bond</keyword>
<dbReference type="Proteomes" id="UP000017984">
    <property type="component" value="Chromosome"/>
</dbReference>
<dbReference type="HOGENOM" id="CLU_055690_1_4_11"/>
<feature type="compositionally biased region" description="Low complexity" evidence="10">
    <location>
        <begin position="32"/>
        <end position="44"/>
    </location>
</feature>
<dbReference type="PROSITE" id="PS51318">
    <property type="entry name" value="TAT"/>
    <property type="match status" value="1"/>
</dbReference>
<dbReference type="EMBL" id="AWQX01000313">
    <property type="protein sequence ID" value="EST21955.1"/>
    <property type="molecule type" value="Genomic_DNA"/>
</dbReference>
<dbReference type="STRING" id="1352936.M878_35585"/>
<keyword evidence="13" id="KW-1185">Reference proteome</keyword>
<dbReference type="GO" id="GO:0016020">
    <property type="term" value="C:membrane"/>
    <property type="evidence" value="ECO:0007669"/>
    <property type="project" value="InterPro"/>
</dbReference>
<dbReference type="InterPro" id="IPR017941">
    <property type="entry name" value="Rieske_2Fe-2S"/>
</dbReference>
<dbReference type="GO" id="GO:0004497">
    <property type="term" value="F:monooxygenase activity"/>
    <property type="evidence" value="ECO:0007669"/>
    <property type="project" value="UniProtKB-ARBA"/>
</dbReference>
<dbReference type="Gene3D" id="2.102.10.10">
    <property type="entry name" value="Rieske [2Fe-2S] iron-sulphur domain"/>
    <property type="match status" value="1"/>
</dbReference>
<evidence type="ECO:0000256" key="2">
    <source>
        <dbReference type="ARBA" id="ARBA00015816"/>
    </source>
</evidence>
<reference evidence="12 13" key="1">
    <citation type="journal article" date="2014" name="Genome Announc.">
        <title>Draft Genome Sequence of Streptomyces roseochromogenes subsp. oscitans DS 12.976, Producer of the Aminocoumarin Antibiotic Clorobiocin.</title>
        <authorList>
            <person name="Ruckert C."/>
            <person name="Kalinowski J."/>
            <person name="Heide L."/>
            <person name="Apel A.K."/>
        </authorList>
    </citation>
    <scope>NUCLEOTIDE SEQUENCE [LARGE SCALE GENOMIC DNA]</scope>
    <source>
        <strain evidence="12 13">DS 12.976</strain>
    </source>
</reference>
<feature type="domain" description="Rieske" evidence="11">
    <location>
        <begin position="52"/>
        <end position="144"/>
    </location>
</feature>
<evidence type="ECO:0000313" key="13">
    <source>
        <dbReference type="Proteomes" id="UP000017984"/>
    </source>
</evidence>
<dbReference type="OrthoDB" id="25106at2"/>
<evidence type="ECO:0000256" key="1">
    <source>
        <dbReference type="ARBA" id="ARBA00002494"/>
    </source>
</evidence>
<keyword evidence="5" id="KW-0408">Iron</keyword>
<dbReference type="InterPro" id="IPR014349">
    <property type="entry name" value="Rieske_Fe-S_prot"/>
</dbReference>
<evidence type="ECO:0000256" key="4">
    <source>
        <dbReference type="ARBA" id="ARBA00022723"/>
    </source>
</evidence>
<evidence type="ECO:0000256" key="5">
    <source>
        <dbReference type="ARBA" id="ARBA00023004"/>
    </source>
</evidence>
<dbReference type="AlphaFoldDB" id="V6JPV2"/>
<dbReference type="InterPro" id="IPR036922">
    <property type="entry name" value="Rieske_2Fe-2S_sf"/>
</dbReference>
<dbReference type="CDD" id="cd03467">
    <property type="entry name" value="Rieske"/>
    <property type="match status" value="1"/>
</dbReference>
<dbReference type="GO" id="GO:0051537">
    <property type="term" value="F:2 iron, 2 sulfur cluster binding"/>
    <property type="evidence" value="ECO:0007669"/>
    <property type="project" value="UniProtKB-KW"/>
</dbReference>
<dbReference type="SUPFAM" id="SSF50022">
    <property type="entry name" value="ISP domain"/>
    <property type="match status" value="1"/>
</dbReference>
<evidence type="ECO:0000256" key="3">
    <source>
        <dbReference type="ARBA" id="ARBA00022714"/>
    </source>
</evidence>
<evidence type="ECO:0000256" key="9">
    <source>
        <dbReference type="ARBA" id="ARBA00034078"/>
    </source>
</evidence>
<feature type="region of interest" description="Disordered" evidence="10">
    <location>
        <begin position="32"/>
        <end position="64"/>
    </location>
</feature>
<comment type="caution">
    <text evidence="12">The sequence shown here is derived from an EMBL/GenBank/DDBJ whole genome shotgun (WGS) entry which is preliminary data.</text>
</comment>
<gene>
    <name evidence="12" type="ORF">M878_35585</name>
</gene>
<evidence type="ECO:0000259" key="11">
    <source>
        <dbReference type="PROSITE" id="PS51296"/>
    </source>
</evidence>